<proteinExistence type="inferred from homology"/>
<dbReference type="RefSeq" id="WP_114645450.1">
    <property type="nucleotide sequence ID" value="NZ_QQNH01000007.1"/>
</dbReference>
<keyword evidence="5" id="KW-1185">Reference proteome</keyword>
<evidence type="ECO:0000313" key="4">
    <source>
        <dbReference type="EMBL" id="RDE09197.1"/>
    </source>
</evidence>
<dbReference type="PRINTS" id="PR01438">
    <property type="entry name" value="UNVRSLSTRESS"/>
</dbReference>
<dbReference type="AlphaFoldDB" id="A0A369W5B4"/>
<evidence type="ECO:0000313" key="5">
    <source>
        <dbReference type="Proteomes" id="UP000253759"/>
    </source>
</evidence>
<dbReference type="PIRSF" id="PIRSF006276">
    <property type="entry name" value="UspA"/>
    <property type="match status" value="1"/>
</dbReference>
<dbReference type="EMBL" id="QQNH01000007">
    <property type="protein sequence ID" value="RDE09197.1"/>
    <property type="molecule type" value="Genomic_DNA"/>
</dbReference>
<comment type="subcellular location">
    <subcellularLocation>
        <location evidence="2">Cytoplasm</location>
    </subcellularLocation>
</comment>
<comment type="caution">
    <text evidence="4">The sequence shown here is derived from an EMBL/GenBank/DDBJ whole genome shotgun (WGS) entry which is preliminary data.</text>
</comment>
<accession>A0A369W5B4</accession>
<name>A0A369W5B4_9HYPH</name>
<dbReference type="InterPro" id="IPR006015">
    <property type="entry name" value="Universal_stress_UspA"/>
</dbReference>
<dbReference type="GO" id="GO:0005737">
    <property type="term" value="C:cytoplasm"/>
    <property type="evidence" value="ECO:0007669"/>
    <property type="project" value="UniProtKB-SubCell"/>
</dbReference>
<dbReference type="OrthoDB" id="5564966at2"/>
<evidence type="ECO:0000259" key="3">
    <source>
        <dbReference type="Pfam" id="PF00582"/>
    </source>
</evidence>
<keyword evidence="2" id="KW-0963">Cytoplasm</keyword>
<gene>
    <name evidence="4" type="ORF">DVH29_06940</name>
</gene>
<dbReference type="Gene3D" id="3.40.50.620">
    <property type="entry name" value="HUPs"/>
    <property type="match status" value="1"/>
</dbReference>
<dbReference type="InterPro" id="IPR014729">
    <property type="entry name" value="Rossmann-like_a/b/a_fold"/>
</dbReference>
<organism evidence="4 5">
    <name type="scientific">Pelagibacterium lacus</name>
    <dbReference type="NCBI Taxonomy" id="2282655"/>
    <lineage>
        <taxon>Bacteria</taxon>
        <taxon>Pseudomonadati</taxon>
        <taxon>Pseudomonadota</taxon>
        <taxon>Alphaproteobacteria</taxon>
        <taxon>Hyphomicrobiales</taxon>
        <taxon>Devosiaceae</taxon>
        <taxon>Pelagibacterium</taxon>
    </lineage>
</organism>
<dbReference type="InterPro" id="IPR006016">
    <property type="entry name" value="UspA"/>
</dbReference>
<comment type="similarity">
    <text evidence="1 2">Belongs to the universal stress protein A family.</text>
</comment>
<evidence type="ECO:0000256" key="2">
    <source>
        <dbReference type="PIRNR" id="PIRNR006276"/>
    </source>
</evidence>
<sequence length="149" mass="16115">MYKHILIATDGSELAQKGLDHGLALAKSLGAAVTVVTVTANELMSYREIAEEVNRGHNPFETFRAAMEKEANRILESASEKARTAGVTIRTEHVAERPPAEGIIEAATENQADLIIMSSHGRRGIQRLMLGSQTAEVVATSKIPVLVIR</sequence>
<feature type="domain" description="UspA" evidence="3">
    <location>
        <begin position="1"/>
        <end position="149"/>
    </location>
</feature>
<dbReference type="Pfam" id="PF00582">
    <property type="entry name" value="Usp"/>
    <property type="match status" value="1"/>
</dbReference>
<dbReference type="Proteomes" id="UP000253759">
    <property type="component" value="Unassembled WGS sequence"/>
</dbReference>
<evidence type="ECO:0000256" key="1">
    <source>
        <dbReference type="ARBA" id="ARBA00008791"/>
    </source>
</evidence>
<reference evidence="5" key="1">
    <citation type="submission" date="2018-07" db="EMBL/GenBank/DDBJ databases">
        <authorList>
            <person name="Liu B.-T."/>
            <person name="Du Z."/>
        </authorList>
    </citation>
    <scope>NUCLEOTIDE SEQUENCE [LARGE SCALE GENOMIC DNA]</scope>
    <source>
        <strain evidence="5">XYN52</strain>
    </source>
</reference>
<dbReference type="PANTHER" id="PTHR46268">
    <property type="entry name" value="STRESS RESPONSE PROTEIN NHAX"/>
    <property type="match status" value="1"/>
</dbReference>
<dbReference type="PANTHER" id="PTHR46268:SF15">
    <property type="entry name" value="UNIVERSAL STRESS PROTEIN HP_0031"/>
    <property type="match status" value="1"/>
</dbReference>
<protein>
    <recommendedName>
        <fullName evidence="2">Universal stress protein</fullName>
    </recommendedName>
</protein>
<dbReference type="CDD" id="cd00293">
    <property type="entry name" value="USP-like"/>
    <property type="match status" value="1"/>
</dbReference>
<dbReference type="SUPFAM" id="SSF52402">
    <property type="entry name" value="Adenine nucleotide alpha hydrolases-like"/>
    <property type="match status" value="1"/>
</dbReference>